<dbReference type="PANTHER" id="PTHR30349">
    <property type="entry name" value="PHAGE INTEGRASE-RELATED"/>
    <property type="match status" value="1"/>
</dbReference>
<dbReference type="GO" id="GO:0015074">
    <property type="term" value="P:DNA integration"/>
    <property type="evidence" value="ECO:0007669"/>
    <property type="project" value="UniProtKB-KW"/>
</dbReference>
<dbReference type="GO" id="GO:0006310">
    <property type="term" value="P:DNA recombination"/>
    <property type="evidence" value="ECO:0007669"/>
    <property type="project" value="UniProtKB-KW"/>
</dbReference>
<evidence type="ECO:0000313" key="8">
    <source>
        <dbReference type="Proteomes" id="UP000266622"/>
    </source>
</evidence>
<dbReference type="Pfam" id="PF00589">
    <property type="entry name" value="Phage_integrase"/>
    <property type="match status" value="1"/>
</dbReference>
<dbReference type="PROSITE" id="PS51898">
    <property type="entry name" value="TYR_RECOMBINASE"/>
    <property type="match status" value="1"/>
</dbReference>
<dbReference type="PANTHER" id="PTHR30349:SF41">
    <property type="entry name" value="INTEGRASE_RECOMBINASE PROTEIN MJ0367-RELATED"/>
    <property type="match status" value="1"/>
</dbReference>
<dbReference type="AlphaFoldDB" id="A0A397WRC0"/>
<dbReference type="SUPFAM" id="SSF56349">
    <property type="entry name" value="DNA breaking-rejoining enzymes"/>
    <property type="match status" value="1"/>
</dbReference>
<dbReference type="InterPro" id="IPR050090">
    <property type="entry name" value="Tyrosine_recombinase_XerCD"/>
</dbReference>
<dbReference type="InterPro" id="IPR002104">
    <property type="entry name" value="Integrase_catalytic"/>
</dbReference>
<feature type="domain" description="Core-binding (CB)" evidence="6">
    <location>
        <begin position="1"/>
        <end position="92"/>
    </location>
</feature>
<dbReference type="GO" id="GO:0003677">
    <property type="term" value="F:DNA binding"/>
    <property type="evidence" value="ECO:0007669"/>
    <property type="project" value="UniProtKB-UniRule"/>
</dbReference>
<evidence type="ECO:0000256" key="2">
    <source>
        <dbReference type="ARBA" id="ARBA00023125"/>
    </source>
</evidence>
<feature type="domain" description="Tyr recombinase" evidence="5">
    <location>
        <begin position="108"/>
        <end position="272"/>
    </location>
</feature>
<proteinExistence type="predicted"/>
<dbReference type="EMBL" id="MWMI01000001">
    <property type="protein sequence ID" value="RIB35613.1"/>
    <property type="molecule type" value="Genomic_DNA"/>
</dbReference>
<evidence type="ECO:0000259" key="6">
    <source>
        <dbReference type="PROSITE" id="PS51900"/>
    </source>
</evidence>
<dbReference type="NCBIfam" id="NF040815">
    <property type="entry name" value="recomb_XerA_Arch"/>
    <property type="match status" value="1"/>
</dbReference>
<evidence type="ECO:0000259" key="5">
    <source>
        <dbReference type="PROSITE" id="PS51898"/>
    </source>
</evidence>
<keyword evidence="2 4" id="KW-0238">DNA-binding</keyword>
<dbReference type="Gene3D" id="1.10.443.10">
    <property type="entry name" value="Intergrase catalytic core"/>
    <property type="match status" value="1"/>
</dbReference>
<dbReference type="Gene3D" id="1.10.150.130">
    <property type="match status" value="1"/>
</dbReference>
<dbReference type="PROSITE" id="PS51900">
    <property type="entry name" value="CB"/>
    <property type="match status" value="1"/>
</dbReference>
<dbReference type="InterPro" id="IPR011010">
    <property type="entry name" value="DNA_brk_join_enz"/>
</dbReference>
<keyword evidence="3" id="KW-0233">DNA recombination</keyword>
<comment type="caution">
    <text evidence="7">The sequence shown here is derived from an EMBL/GenBank/DDBJ whole genome shotgun (WGS) entry which is preliminary data.</text>
</comment>
<gene>
    <name evidence="7" type="ORF">BXU00_00730</name>
</gene>
<evidence type="ECO:0000313" key="7">
    <source>
        <dbReference type="EMBL" id="RIB35613.1"/>
    </source>
</evidence>
<dbReference type="InterPro" id="IPR044068">
    <property type="entry name" value="CB"/>
</dbReference>
<dbReference type="InterPro" id="IPR013762">
    <property type="entry name" value="Integrase-like_cat_sf"/>
</dbReference>
<evidence type="ECO:0000256" key="3">
    <source>
        <dbReference type="ARBA" id="ARBA00023172"/>
    </source>
</evidence>
<sequence length="279" mass="33179">MNDIIEEYKIWLDLQGKSKNTIKTYSIPIKKFLEFMIKQTENKEIDSTTLKETINKEIILKFLINVRKEKKLDLNSIRLYTRALSSFLKFMEREDLIKYLKAPKIDKKLPKYITFEEFQNILRVVKKRRDKLILLMLFYTGMRVSELVNLKKEDIMLKEGFIKVYGKGGKERIVPIPNFLIKELEEYLKEVKEEKIFNISTRQIERLVKKYAEKAGIKKKVTPHVFRHSLATLLLTNGIDIRYIQEILGHSSLSITQIYTHVIPSKLREIYTNIFKEIK</sequence>
<dbReference type="Proteomes" id="UP000266622">
    <property type="component" value="Unassembled WGS sequence"/>
</dbReference>
<reference evidence="7 8" key="1">
    <citation type="journal article" date="2018" name="Syst. Appl. Microbiol.">
        <title>A new symbiotic nanoarchaeote (Candidatus Nanoclepta minutus) and its host (Zestosphaera tikiterensis gen. nov., sp. nov.) from a New Zealand hot spring.</title>
        <authorList>
            <person name="St John E."/>
            <person name="Liu Y."/>
            <person name="Podar M."/>
            <person name="Stott M.B."/>
            <person name="Meneghin J."/>
            <person name="Chen Z."/>
            <person name="Lagutin K."/>
            <person name="Mitchell K."/>
            <person name="Reysenbach A.L."/>
        </authorList>
    </citation>
    <scope>NUCLEOTIDE SEQUENCE [LARGE SCALE GENOMIC DNA]</scope>
    <source>
        <strain evidence="7">NZ3</strain>
    </source>
</reference>
<dbReference type="InterPro" id="IPR010998">
    <property type="entry name" value="Integrase_recombinase_N"/>
</dbReference>
<keyword evidence="1" id="KW-0229">DNA integration</keyword>
<organism evidence="7 8">
    <name type="scientific">Candidatus Nanoclepta minutus</name>
    <dbReference type="NCBI Taxonomy" id="1940235"/>
    <lineage>
        <taxon>Archaea</taxon>
        <taxon>Nanobdellota</taxon>
        <taxon>Candidatus Nanoclepta</taxon>
    </lineage>
</organism>
<name>A0A397WRC0_9ARCH</name>
<protein>
    <recommendedName>
        <fullName evidence="9">Tyrosine recombinase XerA</fullName>
    </recommendedName>
</protein>
<evidence type="ECO:0008006" key="9">
    <source>
        <dbReference type="Google" id="ProtNLM"/>
    </source>
</evidence>
<evidence type="ECO:0000256" key="4">
    <source>
        <dbReference type="PROSITE-ProRule" id="PRU01248"/>
    </source>
</evidence>
<accession>A0A397WRC0</accession>
<evidence type="ECO:0000256" key="1">
    <source>
        <dbReference type="ARBA" id="ARBA00022908"/>
    </source>
</evidence>